<sequence length="205" mass="22543">MKALLIVDVQNDFCPGGALEVPAGDEIIPTINALSQSFDVVLQTQDWHPAAHSSFASSHEGREPFETIAMPYGEQVLWPDHCVQGSTGAAFHPELETNRSQLIIRKGFRRDIDSYSAFYENDNATSTGLAGYLRERNISTLYVSGLATDFCVKWSVLDGLQEDFNVFVVEDAVKGIDLDGSVEQAWQEMLDAGAQKTSSDILLQP</sequence>
<evidence type="ECO:0000256" key="1">
    <source>
        <dbReference type="ARBA" id="ARBA00006336"/>
    </source>
</evidence>
<dbReference type="Proteomes" id="UP000317593">
    <property type="component" value="Unassembled WGS sequence"/>
</dbReference>
<dbReference type="PANTHER" id="PTHR11080:SF2">
    <property type="entry name" value="LD05707P"/>
    <property type="match status" value="1"/>
</dbReference>
<feature type="domain" description="Isochorismatase-like" evidence="9">
    <location>
        <begin position="3"/>
        <end position="199"/>
    </location>
</feature>
<dbReference type="FunFam" id="3.40.50.850:FF:000006">
    <property type="entry name" value="Bifunctional pyrazinamidase/nicotinamidase"/>
    <property type="match status" value="1"/>
</dbReference>
<organism evidence="10 11">
    <name type="scientific">Fodinibius sediminis</name>
    <dbReference type="NCBI Taxonomy" id="1214077"/>
    <lineage>
        <taxon>Bacteria</taxon>
        <taxon>Pseudomonadati</taxon>
        <taxon>Balneolota</taxon>
        <taxon>Balneolia</taxon>
        <taxon>Balneolales</taxon>
        <taxon>Balneolaceae</taxon>
        <taxon>Fodinibius</taxon>
    </lineage>
</organism>
<evidence type="ECO:0000256" key="4">
    <source>
        <dbReference type="ARBA" id="ARBA00022801"/>
    </source>
</evidence>
<gene>
    <name evidence="10" type="ORF">SAMN06265218_107172</name>
</gene>
<evidence type="ECO:0000313" key="11">
    <source>
        <dbReference type="Proteomes" id="UP000317593"/>
    </source>
</evidence>
<evidence type="ECO:0000256" key="8">
    <source>
        <dbReference type="ARBA" id="ARBA00072277"/>
    </source>
</evidence>
<reference evidence="10 11" key="1">
    <citation type="submission" date="2017-05" db="EMBL/GenBank/DDBJ databases">
        <authorList>
            <person name="Varghese N."/>
            <person name="Submissions S."/>
        </authorList>
    </citation>
    <scope>NUCLEOTIDE SEQUENCE [LARGE SCALE GENOMIC DNA]</scope>
    <source>
        <strain evidence="10 11">DSM 21194</strain>
    </source>
</reference>
<dbReference type="CDD" id="cd01011">
    <property type="entry name" value="nicotinamidase"/>
    <property type="match status" value="1"/>
</dbReference>
<accession>A0A521CVS9</accession>
<proteinExistence type="inferred from homology"/>
<dbReference type="NCBIfam" id="NF008623">
    <property type="entry name" value="PRK11609.1"/>
    <property type="match status" value="1"/>
</dbReference>
<comment type="similarity">
    <text evidence="1">Belongs to the isochorismatase family.</text>
</comment>
<dbReference type="InterPro" id="IPR036380">
    <property type="entry name" value="Isochorismatase-like_sf"/>
</dbReference>
<dbReference type="InterPro" id="IPR052347">
    <property type="entry name" value="Isochorismatase_Nicotinamidase"/>
</dbReference>
<protein>
    <recommendedName>
        <fullName evidence="8">Nicotinamidase</fullName>
        <ecNumber evidence="6">3.5.1.19</ecNumber>
    </recommendedName>
    <alternativeName>
        <fullName evidence="7">Nicotinamide deamidase</fullName>
    </alternativeName>
</protein>
<dbReference type="OrthoDB" id="9791276at2"/>
<comment type="pathway">
    <text evidence="5">Cofactor biosynthesis; nicotinate biosynthesis; nicotinate from nicotinamide: step 1/1.</text>
</comment>
<evidence type="ECO:0000256" key="7">
    <source>
        <dbReference type="ARBA" id="ARBA00043224"/>
    </source>
</evidence>
<keyword evidence="11" id="KW-1185">Reference proteome</keyword>
<evidence type="ECO:0000256" key="5">
    <source>
        <dbReference type="ARBA" id="ARBA00037900"/>
    </source>
</evidence>
<dbReference type="GO" id="GO:0046872">
    <property type="term" value="F:metal ion binding"/>
    <property type="evidence" value="ECO:0007669"/>
    <property type="project" value="UniProtKB-KW"/>
</dbReference>
<evidence type="ECO:0000259" key="9">
    <source>
        <dbReference type="Pfam" id="PF00857"/>
    </source>
</evidence>
<keyword evidence="2" id="KW-0662">Pyridine nucleotide biosynthesis</keyword>
<evidence type="ECO:0000313" key="10">
    <source>
        <dbReference type="EMBL" id="SMO63554.1"/>
    </source>
</evidence>
<name>A0A521CVS9_9BACT</name>
<dbReference type="PANTHER" id="PTHR11080">
    <property type="entry name" value="PYRAZINAMIDASE/NICOTINAMIDASE"/>
    <property type="match status" value="1"/>
</dbReference>
<dbReference type="GO" id="GO:0008936">
    <property type="term" value="F:nicotinamidase activity"/>
    <property type="evidence" value="ECO:0007669"/>
    <property type="project" value="UniProtKB-EC"/>
</dbReference>
<keyword evidence="4" id="KW-0378">Hydrolase</keyword>
<dbReference type="AlphaFoldDB" id="A0A521CVS9"/>
<dbReference type="SUPFAM" id="SSF52499">
    <property type="entry name" value="Isochorismatase-like hydrolases"/>
    <property type="match status" value="1"/>
</dbReference>
<dbReference type="Pfam" id="PF00857">
    <property type="entry name" value="Isochorismatase"/>
    <property type="match status" value="1"/>
</dbReference>
<evidence type="ECO:0000256" key="6">
    <source>
        <dbReference type="ARBA" id="ARBA00039017"/>
    </source>
</evidence>
<dbReference type="Gene3D" id="3.40.50.850">
    <property type="entry name" value="Isochorismatase-like"/>
    <property type="match status" value="1"/>
</dbReference>
<evidence type="ECO:0000256" key="3">
    <source>
        <dbReference type="ARBA" id="ARBA00022723"/>
    </source>
</evidence>
<dbReference type="EC" id="3.5.1.19" evidence="6"/>
<keyword evidence="3" id="KW-0479">Metal-binding</keyword>
<dbReference type="InterPro" id="IPR000868">
    <property type="entry name" value="Isochorismatase-like_dom"/>
</dbReference>
<dbReference type="EMBL" id="FXTH01000007">
    <property type="protein sequence ID" value="SMO63554.1"/>
    <property type="molecule type" value="Genomic_DNA"/>
</dbReference>
<dbReference type="RefSeq" id="WP_142714414.1">
    <property type="nucleotide sequence ID" value="NZ_FXTH01000007.1"/>
</dbReference>
<dbReference type="GO" id="GO:0019363">
    <property type="term" value="P:pyridine nucleotide biosynthetic process"/>
    <property type="evidence" value="ECO:0007669"/>
    <property type="project" value="UniProtKB-KW"/>
</dbReference>
<evidence type="ECO:0000256" key="2">
    <source>
        <dbReference type="ARBA" id="ARBA00022642"/>
    </source>
</evidence>